<sequence length="214" mass="22544">MTARSRRAERFTGRIGAFGTGSGTRVVLGLWERSPFGAFADAMIEDARGHRTLLAPRAEVADFVAATYSFDEVRIVPLRVWRIRGGLAVGDGMHDAGGGAAPAFRARLLAGRLTPLGRVLRAVPSRLATSPAWLTAVDPVARILVPGVRTAGTAGGGRREYYGVTAVRSIVWAEAHLDGRDLGAFGPLAPPVRFGFGSAPASPALVDLTTTVTR</sequence>
<evidence type="ECO:0000313" key="2">
    <source>
        <dbReference type="Proteomes" id="UP001500929"/>
    </source>
</evidence>
<dbReference type="RefSeq" id="WP_259481200.1">
    <property type="nucleotide sequence ID" value="NZ_BAAAQY010000013.1"/>
</dbReference>
<comment type="caution">
    <text evidence="1">The sequence shown here is derived from an EMBL/GenBank/DDBJ whole genome shotgun (WGS) entry which is preliminary data.</text>
</comment>
<dbReference type="EMBL" id="BAAAQY010000013">
    <property type="protein sequence ID" value="GAA2248058.1"/>
    <property type="molecule type" value="Genomic_DNA"/>
</dbReference>
<gene>
    <name evidence="1" type="ORF">GCM10009851_36900</name>
</gene>
<reference evidence="1 2" key="1">
    <citation type="journal article" date="2019" name="Int. J. Syst. Evol. Microbiol.">
        <title>The Global Catalogue of Microorganisms (GCM) 10K type strain sequencing project: providing services to taxonomists for standard genome sequencing and annotation.</title>
        <authorList>
            <consortium name="The Broad Institute Genomics Platform"/>
            <consortium name="The Broad Institute Genome Sequencing Center for Infectious Disease"/>
            <person name="Wu L."/>
            <person name="Ma J."/>
        </authorList>
    </citation>
    <scope>NUCLEOTIDE SEQUENCE [LARGE SCALE GENOMIC DNA]</scope>
    <source>
        <strain evidence="1 2">JCM 16117</strain>
    </source>
</reference>
<accession>A0ABN3E4R9</accession>
<name>A0ABN3E4R9_9MICO</name>
<organism evidence="1 2">
    <name type="scientific">Herbiconiux moechotypicola</name>
    <dbReference type="NCBI Taxonomy" id="637393"/>
    <lineage>
        <taxon>Bacteria</taxon>
        <taxon>Bacillati</taxon>
        <taxon>Actinomycetota</taxon>
        <taxon>Actinomycetes</taxon>
        <taxon>Micrococcales</taxon>
        <taxon>Microbacteriaceae</taxon>
        <taxon>Herbiconiux</taxon>
    </lineage>
</organism>
<protein>
    <submittedName>
        <fullName evidence="1">Uncharacterized protein</fullName>
    </submittedName>
</protein>
<keyword evidence="2" id="KW-1185">Reference proteome</keyword>
<dbReference type="Proteomes" id="UP001500929">
    <property type="component" value="Unassembled WGS sequence"/>
</dbReference>
<evidence type="ECO:0000313" key="1">
    <source>
        <dbReference type="EMBL" id="GAA2248058.1"/>
    </source>
</evidence>
<proteinExistence type="predicted"/>